<accession>A0AAW5R2X9</accession>
<organism evidence="5 6">
    <name type="scientific">Microbaculum marinisediminis</name>
    <dbReference type="NCBI Taxonomy" id="2931392"/>
    <lineage>
        <taxon>Bacteria</taxon>
        <taxon>Pseudomonadati</taxon>
        <taxon>Pseudomonadota</taxon>
        <taxon>Alphaproteobacteria</taxon>
        <taxon>Hyphomicrobiales</taxon>
        <taxon>Tepidamorphaceae</taxon>
        <taxon>Microbaculum</taxon>
    </lineage>
</organism>
<dbReference type="Pfam" id="PF00356">
    <property type="entry name" value="LacI"/>
    <property type="match status" value="1"/>
</dbReference>
<evidence type="ECO:0000256" key="2">
    <source>
        <dbReference type="ARBA" id="ARBA00023125"/>
    </source>
</evidence>
<evidence type="ECO:0000259" key="4">
    <source>
        <dbReference type="PROSITE" id="PS50932"/>
    </source>
</evidence>
<dbReference type="InterPro" id="IPR046335">
    <property type="entry name" value="LacI/GalR-like_sensor"/>
</dbReference>
<dbReference type="Pfam" id="PF13377">
    <property type="entry name" value="Peripla_BP_3"/>
    <property type="match status" value="1"/>
</dbReference>
<keyword evidence="6" id="KW-1185">Reference proteome</keyword>
<dbReference type="RefSeq" id="WP_261618181.1">
    <property type="nucleotide sequence ID" value="NZ_JALIDZ010000013.1"/>
</dbReference>
<dbReference type="PANTHER" id="PTHR30146:SF109">
    <property type="entry name" value="HTH-TYPE TRANSCRIPTIONAL REGULATOR GALS"/>
    <property type="match status" value="1"/>
</dbReference>
<evidence type="ECO:0000256" key="1">
    <source>
        <dbReference type="ARBA" id="ARBA00023015"/>
    </source>
</evidence>
<proteinExistence type="predicted"/>
<dbReference type="InterPro" id="IPR010982">
    <property type="entry name" value="Lambda_DNA-bd_dom_sf"/>
</dbReference>
<sequence>MKKRPTIKDIARATGVHASTVSRALDPDSKKRNLLSAEVIERVREAAETLGYRPNRQAAGLRISRTWSVGVMIPDITNTLFPPIVRGIESVLEPRGYTSIIVNTDNIAERETRLLFVLRERGVDGIINGAAQRTDPKMAQVAAAGIPIVTLNRKVEDGTIPYVINDERQGIRLAFRHLYDLGHRRIANIAGAQSYSTGQMRLEAFREICAEYGIAEKDAPIVAADSYNEAEGQRCAGRILDDDPDVTAILCANDRLAIGALKLLRTRGIDCPGQVSVTGFNDMPFLDFLPLGLTTVRIKQFEAGQTSARILLQMIEESDRAAPMQTVLPVELVVRESSAPPRST</sequence>
<reference evidence="5 6" key="1">
    <citation type="submission" date="2022-04" db="EMBL/GenBank/DDBJ databases">
        <authorList>
            <person name="Ye Y.-Q."/>
            <person name="Du Z.-J."/>
        </authorList>
    </citation>
    <scope>NUCLEOTIDE SEQUENCE [LARGE SCALE GENOMIC DNA]</scope>
    <source>
        <strain evidence="5 6">A6E488</strain>
    </source>
</reference>
<protein>
    <submittedName>
        <fullName evidence="5">LacI family transcriptional regulator</fullName>
    </submittedName>
</protein>
<gene>
    <name evidence="5" type="ORF">MUB46_22240</name>
</gene>
<dbReference type="InterPro" id="IPR028082">
    <property type="entry name" value="Peripla_BP_I"/>
</dbReference>
<evidence type="ECO:0000313" key="6">
    <source>
        <dbReference type="Proteomes" id="UP001320898"/>
    </source>
</evidence>
<evidence type="ECO:0000313" key="5">
    <source>
        <dbReference type="EMBL" id="MCT8974595.1"/>
    </source>
</evidence>
<dbReference type="Proteomes" id="UP001320898">
    <property type="component" value="Unassembled WGS sequence"/>
</dbReference>
<dbReference type="SMART" id="SM00354">
    <property type="entry name" value="HTH_LACI"/>
    <property type="match status" value="1"/>
</dbReference>
<dbReference type="PANTHER" id="PTHR30146">
    <property type="entry name" value="LACI-RELATED TRANSCRIPTIONAL REPRESSOR"/>
    <property type="match status" value="1"/>
</dbReference>
<keyword evidence="2" id="KW-0238">DNA-binding</keyword>
<dbReference type="InterPro" id="IPR000843">
    <property type="entry name" value="HTH_LacI"/>
</dbReference>
<name>A0AAW5R2X9_9HYPH</name>
<keyword evidence="3" id="KW-0804">Transcription</keyword>
<dbReference type="GO" id="GO:0003700">
    <property type="term" value="F:DNA-binding transcription factor activity"/>
    <property type="evidence" value="ECO:0007669"/>
    <property type="project" value="TreeGrafter"/>
</dbReference>
<keyword evidence="1" id="KW-0805">Transcription regulation</keyword>
<comment type="caution">
    <text evidence="5">The sequence shown here is derived from an EMBL/GenBank/DDBJ whole genome shotgun (WGS) entry which is preliminary data.</text>
</comment>
<dbReference type="CDD" id="cd01392">
    <property type="entry name" value="HTH_LacI"/>
    <property type="match status" value="1"/>
</dbReference>
<dbReference type="Gene3D" id="3.40.50.2300">
    <property type="match status" value="2"/>
</dbReference>
<evidence type="ECO:0000256" key="3">
    <source>
        <dbReference type="ARBA" id="ARBA00023163"/>
    </source>
</evidence>
<dbReference type="CDD" id="cd06267">
    <property type="entry name" value="PBP1_LacI_sugar_binding-like"/>
    <property type="match status" value="1"/>
</dbReference>
<dbReference type="SUPFAM" id="SSF47413">
    <property type="entry name" value="lambda repressor-like DNA-binding domains"/>
    <property type="match status" value="1"/>
</dbReference>
<dbReference type="EMBL" id="JALIDZ010000013">
    <property type="protein sequence ID" value="MCT8974595.1"/>
    <property type="molecule type" value="Genomic_DNA"/>
</dbReference>
<dbReference type="GO" id="GO:0000976">
    <property type="term" value="F:transcription cis-regulatory region binding"/>
    <property type="evidence" value="ECO:0007669"/>
    <property type="project" value="TreeGrafter"/>
</dbReference>
<dbReference type="Gene3D" id="1.10.260.40">
    <property type="entry name" value="lambda repressor-like DNA-binding domains"/>
    <property type="match status" value="1"/>
</dbReference>
<dbReference type="SUPFAM" id="SSF53822">
    <property type="entry name" value="Periplasmic binding protein-like I"/>
    <property type="match status" value="1"/>
</dbReference>
<dbReference type="AlphaFoldDB" id="A0AAW5R2X9"/>
<feature type="domain" description="HTH lacI-type" evidence="4">
    <location>
        <begin position="5"/>
        <end position="63"/>
    </location>
</feature>
<dbReference type="PROSITE" id="PS50932">
    <property type="entry name" value="HTH_LACI_2"/>
    <property type="match status" value="1"/>
</dbReference>